<keyword evidence="3" id="KW-0539">Nucleus</keyword>
<dbReference type="EMBL" id="CAIX01000029">
    <property type="protein sequence ID" value="CCI42089.1"/>
    <property type="molecule type" value="Genomic_DNA"/>
</dbReference>
<name>A0A024G6A4_9STRA</name>
<organism evidence="5 6">
    <name type="scientific">Albugo candida</name>
    <dbReference type="NCBI Taxonomy" id="65357"/>
    <lineage>
        <taxon>Eukaryota</taxon>
        <taxon>Sar</taxon>
        <taxon>Stramenopiles</taxon>
        <taxon>Oomycota</taxon>
        <taxon>Peronosporomycetes</taxon>
        <taxon>Albuginales</taxon>
        <taxon>Albuginaceae</taxon>
        <taxon>Albugo</taxon>
    </lineage>
</organism>
<evidence type="ECO:0000313" key="6">
    <source>
        <dbReference type="Proteomes" id="UP000053237"/>
    </source>
</evidence>
<dbReference type="OrthoDB" id="19679at2759"/>
<evidence type="ECO:0000256" key="2">
    <source>
        <dbReference type="ARBA" id="ARBA00009072"/>
    </source>
</evidence>
<comment type="subcellular location">
    <subcellularLocation>
        <location evidence="1">Nucleus</location>
    </subcellularLocation>
</comment>
<dbReference type="Pfam" id="PF09751">
    <property type="entry name" value="Es2"/>
    <property type="match status" value="2"/>
</dbReference>
<dbReference type="PANTHER" id="PTHR12940:SF0">
    <property type="entry name" value="SPLICING FACTOR ESS-2 HOMOLOG"/>
    <property type="match status" value="1"/>
</dbReference>
<reference evidence="5 6" key="1">
    <citation type="submission" date="2012-05" db="EMBL/GenBank/DDBJ databases">
        <title>Recombination and specialization in a pathogen metapopulation.</title>
        <authorList>
            <person name="Gardiner A."/>
            <person name="Kemen E."/>
            <person name="Schultz-Larsen T."/>
            <person name="MacLean D."/>
            <person name="Van Oosterhout C."/>
            <person name="Jones J.D.G."/>
        </authorList>
    </citation>
    <scope>NUCLEOTIDE SEQUENCE [LARGE SCALE GENOMIC DNA]</scope>
    <source>
        <strain evidence="5 6">Ac Nc2</strain>
    </source>
</reference>
<accession>A0A024G6A4</accession>
<comment type="similarity">
    <text evidence="2">Belongs to the ESS2 family.</text>
</comment>
<dbReference type="Proteomes" id="UP000053237">
    <property type="component" value="Unassembled WGS sequence"/>
</dbReference>
<evidence type="ECO:0000256" key="1">
    <source>
        <dbReference type="ARBA" id="ARBA00004123"/>
    </source>
</evidence>
<dbReference type="GO" id="GO:0071013">
    <property type="term" value="C:catalytic step 2 spliceosome"/>
    <property type="evidence" value="ECO:0007669"/>
    <property type="project" value="TreeGrafter"/>
</dbReference>
<evidence type="ECO:0000313" key="5">
    <source>
        <dbReference type="EMBL" id="CCI42089.1"/>
    </source>
</evidence>
<feature type="region of interest" description="Disordered" evidence="4">
    <location>
        <begin position="353"/>
        <end position="400"/>
    </location>
</feature>
<evidence type="ECO:0000256" key="3">
    <source>
        <dbReference type="ARBA" id="ARBA00023242"/>
    </source>
</evidence>
<proteinExistence type="inferred from homology"/>
<dbReference type="InterPro" id="IPR019148">
    <property type="entry name" value="Nuclear_protein_DGCR14_ESS-2"/>
</dbReference>
<evidence type="ECO:0000256" key="4">
    <source>
        <dbReference type="SAM" id="MobiDB-lite"/>
    </source>
</evidence>
<dbReference type="AlphaFoldDB" id="A0A024G6A4"/>
<dbReference type="STRING" id="65357.A0A024G6A4"/>
<protein>
    <submittedName>
        <fullName evidence="5">Uncharacterized protein</fullName>
    </submittedName>
</protein>
<comment type="caution">
    <text evidence="5">The sequence shown here is derived from an EMBL/GenBank/DDBJ whole genome shotgun (WGS) entry which is preliminary data.</text>
</comment>
<dbReference type="InParanoid" id="A0A024G6A4"/>
<gene>
    <name evidence="5" type="ORF">BN9_028730</name>
</gene>
<keyword evidence="6" id="KW-1185">Reference proteome</keyword>
<dbReference type="PANTHER" id="PTHR12940">
    <property type="entry name" value="ES-2 PROTEIN - RELATED"/>
    <property type="match status" value="1"/>
</dbReference>
<sequence length="400" mass="45851">MPTSLIGKAALEEDKYVEMLETIIERDFFPECNILKKSLQSESDIDEENGSTCIAPNYLGNERATGNHMDEIDESHRTRRFVSDDITSMTLDKFTATHTSEDNSAFNELQIKAIQEHRSRYHWAYDSENQNTCKMFLLTDGTWIKAEERRRVMEACAPKGDAYDKRPKAPDTWQYRAQNPLIFPPLLDVTKSICRVEEIQPNNEGLLKLEDKCSNRSKQRLGSKKKIVYANSRFPPEKEPFYTSIKSEKNKMKEYDLVEMTPIIAPGIDASPFMTWGSIEGTPINLDAQGHGGPTFQMKEISGRERIADTIELKKRKRKLSSRYLTPIHTSRTSSIPATPMSIRERIALNRRALTPQRNRQQRLSDLRSKKTQGGLDLHSELRASYSTPLVPPKQKVPRL</sequence>